<dbReference type="Pfam" id="PF07715">
    <property type="entry name" value="Plug"/>
    <property type="match status" value="1"/>
</dbReference>
<dbReference type="InterPro" id="IPR000531">
    <property type="entry name" value="Beta-barrel_TonB"/>
</dbReference>
<dbReference type="Gene3D" id="2.170.130.10">
    <property type="entry name" value="TonB-dependent receptor, plug domain"/>
    <property type="match status" value="1"/>
</dbReference>
<dbReference type="KEGG" id="csal:NBC122_02063"/>
<evidence type="ECO:0000256" key="1">
    <source>
        <dbReference type="ARBA" id="ARBA00004571"/>
    </source>
</evidence>
<keyword evidence="12" id="KW-0675">Receptor</keyword>
<dbReference type="AlphaFoldDB" id="A0A4P6ZGQ1"/>
<evidence type="ECO:0000259" key="10">
    <source>
        <dbReference type="Pfam" id="PF00593"/>
    </source>
</evidence>
<dbReference type="InterPro" id="IPR023997">
    <property type="entry name" value="TonB-dep_OMP_SusC/RagA_CS"/>
</dbReference>
<keyword evidence="2 8" id="KW-0813">Transport</keyword>
<evidence type="ECO:0000256" key="3">
    <source>
        <dbReference type="ARBA" id="ARBA00022452"/>
    </source>
</evidence>
<proteinExistence type="inferred from homology"/>
<comment type="subcellular location">
    <subcellularLocation>
        <location evidence="1 8">Cell outer membrane</location>
        <topology evidence="1 8">Multi-pass membrane protein</topology>
    </subcellularLocation>
</comment>
<evidence type="ECO:0000259" key="11">
    <source>
        <dbReference type="Pfam" id="PF07715"/>
    </source>
</evidence>
<evidence type="ECO:0000256" key="2">
    <source>
        <dbReference type="ARBA" id="ARBA00022448"/>
    </source>
</evidence>
<reference evidence="12 13" key="1">
    <citation type="submission" date="2019-03" db="EMBL/GenBank/DDBJ databases">
        <authorList>
            <person name="Kim H."/>
            <person name="Yu S.-M."/>
        </authorList>
    </citation>
    <scope>NUCLEOTIDE SEQUENCE [LARGE SCALE GENOMIC DNA]</scope>
    <source>
        <strain evidence="12 13">NBC122</strain>
    </source>
</reference>
<evidence type="ECO:0000256" key="4">
    <source>
        <dbReference type="ARBA" id="ARBA00022692"/>
    </source>
</evidence>
<evidence type="ECO:0000313" key="13">
    <source>
        <dbReference type="Proteomes" id="UP000294419"/>
    </source>
</evidence>
<keyword evidence="5 9" id="KW-0798">TonB box</keyword>
<dbReference type="Gene3D" id="2.40.170.20">
    <property type="entry name" value="TonB-dependent receptor, beta-barrel domain"/>
    <property type="match status" value="1"/>
</dbReference>
<dbReference type="InterPro" id="IPR023996">
    <property type="entry name" value="TonB-dep_OMP_SusC/RagA"/>
</dbReference>
<comment type="similarity">
    <text evidence="8 9">Belongs to the TonB-dependent receptor family.</text>
</comment>
<dbReference type="Pfam" id="PF00593">
    <property type="entry name" value="TonB_dep_Rec_b-barrel"/>
    <property type="match status" value="1"/>
</dbReference>
<keyword evidence="13" id="KW-1185">Reference proteome</keyword>
<dbReference type="InterPro" id="IPR037066">
    <property type="entry name" value="Plug_dom_sf"/>
</dbReference>
<feature type="domain" description="TonB-dependent receptor plug" evidence="11">
    <location>
        <begin position="61"/>
        <end position="166"/>
    </location>
</feature>
<keyword evidence="7 8" id="KW-0998">Cell outer membrane</keyword>
<evidence type="ECO:0000256" key="5">
    <source>
        <dbReference type="ARBA" id="ARBA00023077"/>
    </source>
</evidence>
<evidence type="ECO:0000313" key="12">
    <source>
        <dbReference type="EMBL" id="QBO58871.1"/>
    </source>
</evidence>
<evidence type="ECO:0000256" key="7">
    <source>
        <dbReference type="ARBA" id="ARBA00023237"/>
    </source>
</evidence>
<dbReference type="EMBL" id="CP037954">
    <property type="protein sequence ID" value="QBO58871.1"/>
    <property type="molecule type" value="Genomic_DNA"/>
</dbReference>
<sequence length="948" mass="104317">MALLNIDKTLNMKNSNLKFPCLIAALYFGVNVGAQETRKDTAIKEQLIEEVVMIGYGTRKKVDNTTSISSINAEELSKTKVLNATQAIQGKAAGVTVIASDLPGSTPSVIIRGLGTALSGRNPLYVVDGLFADNINNINSNDILTYDVLKDASALAIYGNRAANGVIIITTKSGKGKKISVEYDGLAGVRMPLKKVKMAGSNLFSFYTNTALQMTKFSQDQPVNTDWFKEITRTGTFNQHNLSLSGASENAKYFLSLGNYDEKAILQGTDYNRSTIRTNNEFKVSKGIVLTQTLSVAFTNVTPKPLSAFTAAYKQSPLVPVYFPGGQYGVSFVGANGFASPTGSSFNNVGNPVAQLNLFNEKQKSMQLQGGLKLDLNLMKDLKFTSQFSGEYYNFKSYNYADLLSIWLAADPTRKVSDYKPTDNVNTLFNEKKDYFNWSLTNYLTYAKKFGIHDIEATIGTEAAVRDGENTISTTRKNMVLNSNYWDLSGTNYLDQLISLYSVNGNKNTTNSYFARAQYKLMNRYLLTATIRRDGSSQFAEGNKWGTFPAFGAGWVVSEESFLKDVSFLNMLKLRGGWGRLGNQNIPSNYLPFASGDHYNYAFNGNAISNGTTLDKIYDPNLSWEITEESSAGLDFEMVNRKLKGSVDFYNRITKNIILAMIPVSTSGISQNGYAHLGEVTNKGFELMLSWDDKINENWGYNLSGNFSHNKNNLSKLANENVNPIKGGDLANGQYTKYLSDIAVGQPLGSFWLWEVSGIDTDGKFTYVDTNGNGKTGADDLADRKFFGSYMPTSTYGVNLGVTFKQLDLSVNGYGTFGAKVYNGKKAQRFDGENIEYNVATDFYSSTNTGSSNPAPFNAVPLASNYYLESGDFFRINNIALGYTLSKPVDYLSSLRVYVSAVNPFITQKFTGFSPELNANGDPYGLTGVELDAYPTLRSFVLGVNLKF</sequence>
<dbReference type="InterPro" id="IPR012910">
    <property type="entry name" value="Plug_dom"/>
</dbReference>
<dbReference type="GO" id="GO:0009279">
    <property type="term" value="C:cell outer membrane"/>
    <property type="evidence" value="ECO:0007669"/>
    <property type="project" value="UniProtKB-SubCell"/>
</dbReference>
<dbReference type="NCBIfam" id="TIGR04056">
    <property type="entry name" value="OMP_RagA_SusC"/>
    <property type="match status" value="1"/>
</dbReference>
<evidence type="ECO:0000256" key="9">
    <source>
        <dbReference type="RuleBase" id="RU003357"/>
    </source>
</evidence>
<accession>A0A4P6ZGQ1</accession>
<protein>
    <submittedName>
        <fullName evidence="12">TonB-dependent receptor SusC</fullName>
    </submittedName>
</protein>
<name>A0A4P6ZGQ1_9FLAO</name>
<dbReference type="InterPro" id="IPR039426">
    <property type="entry name" value="TonB-dep_rcpt-like"/>
</dbReference>
<evidence type="ECO:0000256" key="8">
    <source>
        <dbReference type="PROSITE-ProRule" id="PRU01360"/>
    </source>
</evidence>
<keyword evidence="6 8" id="KW-0472">Membrane</keyword>
<gene>
    <name evidence="12" type="primary">susC_8</name>
    <name evidence="12" type="ORF">NBC122_02063</name>
</gene>
<dbReference type="Proteomes" id="UP000294419">
    <property type="component" value="Chromosome"/>
</dbReference>
<keyword evidence="3 8" id="KW-1134">Transmembrane beta strand</keyword>
<dbReference type="SUPFAM" id="SSF56935">
    <property type="entry name" value="Porins"/>
    <property type="match status" value="1"/>
</dbReference>
<dbReference type="PROSITE" id="PS52016">
    <property type="entry name" value="TONB_DEPENDENT_REC_3"/>
    <property type="match status" value="1"/>
</dbReference>
<evidence type="ECO:0000256" key="6">
    <source>
        <dbReference type="ARBA" id="ARBA00023136"/>
    </source>
</evidence>
<dbReference type="NCBIfam" id="TIGR04057">
    <property type="entry name" value="SusC_RagA_signa"/>
    <property type="match status" value="1"/>
</dbReference>
<feature type="domain" description="TonB-dependent receptor-like beta-barrel" evidence="10">
    <location>
        <begin position="342"/>
        <end position="813"/>
    </location>
</feature>
<organism evidence="12 13">
    <name type="scientific">Chryseobacterium salivictor</name>
    <dbReference type="NCBI Taxonomy" id="2547600"/>
    <lineage>
        <taxon>Bacteria</taxon>
        <taxon>Pseudomonadati</taxon>
        <taxon>Bacteroidota</taxon>
        <taxon>Flavobacteriia</taxon>
        <taxon>Flavobacteriales</taxon>
        <taxon>Weeksellaceae</taxon>
        <taxon>Chryseobacterium group</taxon>
        <taxon>Chryseobacterium</taxon>
    </lineage>
</organism>
<dbReference type="InterPro" id="IPR036942">
    <property type="entry name" value="Beta-barrel_TonB_sf"/>
</dbReference>
<keyword evidence="4 8" id="KW-0812">Transmembrane</keyword>